<reference evidence="2" key="1">
    <citation type="journal article" date="2019" name="Int. J. Syst. Evol. Microbiol.">
        <title>The Global Catalogue of Microorganisms (GCM) 10K type strain sequencing project: providing services to taxonomists for standard genome sequencing and annotation.</title>
        <authorList>
            <consortium name="The Broad Institute Genomics Platform"/>
            <consortium name="The Broad Institute Genome Sequencing Center for Infectious Disease"/>
            <person name="Wu L."/>
            <person name="Ma J."/>
        </authorList>
    </citation>
    <scope>NUCLEOTIDE SEQUENCE [LARGE SCALE GENOMIC DNA]</scope>
    <source>
        <strain evidence="2">CCUG 62221</strain>
    </source>
</reference>
<dbReference type="InterPro" id="IPR025563">
    <property type="entry name" value="DUF4286"/>
</dbReference>
<evidence type="ECO:0000313" key="2">
    <source>
        <dbReference type="Proteomes" id="UP001597241"/>
    </source>
</evidence>
<gene>
    <name evidence="1" type="ORF">ACFQ5N_04685</name>
</gene>
<organism evidence="1 2">
    <name type="scientific">Lutibacter holmesii</name>
    <dbReference type="NCBI Taxonomy" id="1137985"/>
    <lineage>
        <taxon>Bacteria</taxon>
        <taxon>Pseudomonadati</taxon>
        <taxon>Bacteroidota</taxon>
        <taxon>Flavobacteriia</taxon>
        <taxon>Flavobacteriales</taxon>
        <taxon>Flavobacteriaceae</taxon>
        <taxon>Lutibacter</taxon>
    </lineage>
</organism>
<comment type="caution">
    <text evidence="1">The sequence shown here is derived from an EMBL/GenBank/DDBJ whole genome shotgun (WGS) entry which is preliminary data.</text>
</comment>
<dbReference type="Proteomes" id="UP001597241">
    <property type="component" value="Unassembled WGS sequence"/>
</dbReference>
<name>A0ABW3WLD6_9FLAO</name>
<keyword evidence="2" id="KW-1185">Reference proteome</keyword>
<proteinExistence type="predicted"/>
<dbReference type="RefSeq" id="WP_386808161.1">
    <property type="nucleotide sequence ID" value="NZ_JBHTMV010000003.1"/>
</dbReference>
<sequence>MYIYNVTTNVAEEIHDKWLQWMKTVHIPEMLNSGKFSNAKMTQVLIDEEMGGTTYSVQYTTDSMETLEAYYKDDAPKLRDEANSLFQDKIIAFRTELKVISEQFSVTVKN</sequence>
<dbReference type="EMBL" id="JBHTMV010000003">
    <property type="protein sequence ID" value="MFD1293126.1"/>
    <property type="molecule type" value="Genomic_DNA"/>
</dbReference>
<dbReference type="Pfam" id="PF14114">
    <property type="entry name" value="DUF4286"/>
    <property type="match status" value="1"/>
</dbReference>
<protein>
    <submittedName>
        <fullName evidence="1">DUF4286 family protein</fullName>
    </submittedName>
</protein>
<accession>A0ABW3WLD6</accession>
<evidence type="ECO:0000313" key="1">
    <source>
        <dbReference type="EMBL" id="MFD1293126.1"/>
    </source>
</evidence>